<proteinExistence type="predicted"/>
<dbReference type="HOGENOM" id="CLU_3388540_0_0_4"/>
<sequence length="32" mass="3303">MPSATTLRGSAWTLAVADAIDPACRYPTAPPT</sequence>
<evidence type="ECO:0000313" key="1">
    <source>
        <dbReference type="EMBL" id="CBW74772.1"/>
    </source>
</evidence>
<organism evidence="1 2">
    <name type="scientific">Mycetohabitans rhizoxinica (strain DSM 19002 / CIP 109453 / HKI 454)</name>
    <name type="common">Paraburkholderia rhizoxinica</name>
    <dbReference type="NCBI Taxonomy" id="882378"/>
    <lineage>
        <taxon>Bacteria</taxon>
        <taxon>Pseudomonadati</taxon>
        <taxon>Pseudomonadota</taxon>
        <taxon>Betaproteobacteria</taxon>
        <taxon>Burkholderiales</taxon>
        <taxon>Burkholderiaceae</taxon>
        <taxon>Mycetohabitans</taxon>
    </lineage>
</organism>
<name>E5AQ90_MYCRK</name>
<evidence type="ECO:0000313" key="2">
    <source>
        <dbReference type="Proteomes" id="UP000007437"/>
    </source>
</evidence>
<dbReference type="AlphaFoldDB" id="E5AQ90"/>
<reference evidence="1 2" key="1">
    <citation type="journal article" date="2011" name="J. Bacteriol.">
        <title>Complete genome sequence of Burkholderia rhizoxinica, an endosymbiont of Rhizopus microsporus.</title>
        <authorList>
            <person name="Lackner G."/>
            <person name="Moebius N."/>
            <person name="Partida-Martinez L."/>
            <person name="Hertweck C."/>
        </authorList>
    </citation>
    <scope>NUCLEOTIDE SEQUENCE [LARGE SCALE GENOMIC DNA]</scope>
    <source>
        <strain evidence="2">DSM 19002 / CIP 109453 / HKI 454</strain>
    </source>
</reference>
<accession>E5AQ90</accession>
<dbReference type="KEGG" id="brh:RBRH_02851"/>
<dbReference type="EMBL" id="FR687359">
    <property type="protein sequence ID" value="CBW74772.1"/>
    <property type="molecule type" value="Genomic_DNA"/>
</dbReference>
<dbReference type="Proteomes" id="UP000007437">
    <property type="component" value="Chromosome"/>
</dbReference>
<protein>
    <submittedName>
        <fullName evidence="1">Uncharacterized protein</fullName>
    </submittedName>
</protein>
<gene>
    <name evidence="1" type="ordered locus">RBRH_02851</name>
</gene>